<keyword evidence="12" id="KW-1185">Reference proteome</keyword>
<evidence type="ECO:0000256" key="1">
    <source>
        <dbReference type="ARBA" id="ARBA00004323"/>
    </source>
</evidence>
<keyword evidence="5" id="KW-0812">Transmembrane</keyword>
<proteinExistence type="inferred from homology"/>
<keyword evidence="3 10" id="KW-0328">Glycosyltransferase</keyword>
<keyword evidence="4" id="KW-0808">Transferase</keyword>
<dbReference type="GO" id="GO:0006493">
    <property type="term" value="P:protein O-linked glycosylation"/>
    <property type="evidence" value="ECO:0007669"/>
    <property type="project" value="TreeGrafter"/>
</dbReference>
<dbReference type="Gene3D" id="3.90.550.50">
    <property type="match status" value="1"/>
</dbReference>
<evidence type="ECO:0000256" key="5">
    <source>
        <dbReference type="ARBA" id="ARBA00022692"/>
    </source>
</evidence>
<dbReference type="GO" id="GO:0016758">
    <property type="term" value="F:hexosyltransferase activity"/>
    <property type="evidence" value="ECO:0007669"/>
    <property type="project" value="InterPro"/>
</dbReference>
<dbReference type="PANTHER" id="PTHR11214:SF314">
    <property type="entry name" value="HEXOSYLTRANSFERASE"/>
    <property type="match status" value="1"/>
</dbReference>
<protein>
    <recommendedName>
        <fullName evidence="10">Hexosyltransferase</fullName>
        <ecNumber evidence="10">2.4.1.-</ecNumber>
    </recommendedName>
</protein>
<dbReference type="PANTHER" id="PTHR11214">
    <property type="entry name" value="BETA-1,3-N-ACETYLGLUCOSAMINYLTRANSFERASE"/>
    <property type="match status" value="1"/>
</dbReference>
<keyword evidence="7" id="KW-1133">Transmembrane helix</keyword>
<reference evidence="11 12" key="1">
    <citation type="journal article" date="2023" name="Arcadia Sci">
        <title>De novo assembly of a long-read Amblyomma americanum tick genome.</title>
        <authorList>
            <person name="Chou S."/>
            <person name="Poskanzer K.E."/>
            <person name="Rollins M."/>
            <person name="Thuy-Boun P.S."/>
        </authorList>
    </citation>
    <scope>NUCLEOTIDE SEQUENCE [LARGE SCALE GENOMIC DNA]</scope>
    <source>
        <strain evidence="11">F_SG_1</strain>
        <tissue evidence="11">Salivary glands</tissue>
    </source>
</reference>
<evidence type="ECO:0000256" key="6">
    <source>
        <dbReference type="ARBA" id="ARBA00022968"/>
    </source>
</evidence>
<comment type="subcellular location">
    <subcellularLocation>
        <location evidence="1 10">Golgi apparatus membrane</location>
        <topology evidence="1 10">Single-pass type II membrane protein</topology>
    </subcellularLocation>
</comment>
<dbReference type="GO" id="GO:0000139">
    <property type="term" value="C:Golgi membrane"/>
    <property type="evidence" value="ECO:0007669"/>
    <property type="project" value="UniProtKB-SubCell"/>
</dbReference>
<evidence type="ECO:0000256" key="10">
    <source>
        <dbReference type="RuleBase" id="RU363063"/>
    </source>
</evidence>
<accession>A0AAQ4DPE3</accession>
<evidence type="ECO:0000256" key="7">
    <source>
        <dbReference type="ARBA" id="ARBA00022989"/>
    </source>
</evidence>
<name>A0AAQ4DPE3_AMBAM</name>
<dbReference type="InterPro" id="IPR002659">
    <property type="entry name" value="Glyco_trans_31"/>
</dbReference>
<dbReference type="Pfam" id="PF01762">
    <property type="entry name" value="Galactosyl_T"/>
    <property type="match status" value="1"/>
</dbReference>
<evidence type="ECO:0000313" key="12">
    <source>
        <dbReference type="Proteomes" id="UP001321473"/>
    </source>
</evidence>
<comment type="caution">
    <text evidence="11">The sequence shown here is derived from an EMBL/GenBank/DDBJ whole genome shotgun (WGS) entry which is preliminary data.</text>
</comment>
<sequence>MIRVDFVDTSGNSTLKTLLMLQWAQSYCPRVRFVLKADDDAFVDVPRLISVLERKQGAFENNTQLSGSSPGFLLGKRQEAKSVVMNNESRHDVVPGAHHTGGLPAYLSGVAYVLSGGVVGPLFRKALEMPALHLEDVFLTGLVASELGLSLIHSPCFACCEELPDPCAYRRLLAATVSKPDSLRNVWNRVRDKAAERCPPRNDTDDHQC</sequence>
<dbReference type="AlphaFoldDB" id="A0AAQ4DPE3"/>
<dbReference type="EMBL" id="JARKHS020028369">
    <property type="protein sequence ID" value="KAK8764333.1"/>
    <property type="molecule type" value="Genomic_DNA"/>
</dbReference>
<dbReference type="EC" id="2.4.1.-" evidence="10"/>
<organism evidence="11 12">
    <name type="scientific">Amblyomma americanum</name>
    <name type="common">Lone star tick</name>
    <dbReference type="NCBI Taxonomy" id="6943"/>
    <lineage>
        <taxon>Eukaryota</taxon>
        <taxon>Metazoa</taxon>
        <taxon>Ecdysozoa</taxon>
        <taxon>Arthropoda</taxon>
        <taxon>Chelicerata</taxon>
        <taxon>Arachnida</taxon>
        <taxon>Acari</taxon>
        <taxon>Parasitiformes</taxon>
        <taxon>Ixodida</taxon>
        <taxon>Ixodoidea</taxon>
        <taxon>Ixodidae</taxon>
        <taxon>Amblyomminae</taxon>
        <taxon>Amblyomma</taxon>
    </lineage>
</organism>
<dbReference type="Proteomes" id="UP001321473">
    <property type="component" value="Unassembled WGS sequence"/>
</dbReference>
<keyword evidence="6" id="KW-0735">Signal-anchor</keyword>
<evidence type="ECO:0000256" key="2">
    <source>
        <dbReference type="ARBA" id="ARBA00008661"/>
    </source>
</evidence>
<evidence type="ECO:0000256" key="4">
    <source>
        <dbReference type="ARBA" id="ARBA00022679"/>
    </source>
</evidence>
<keyword evidence="8 10" id="KW-0333">Golgi apparatus</keyword>
<evidence type="ECO:0000313" key="11">
    <source>
        <dbReference type="EMBL" id="KAK8764333.1"/>
    </source>
</evidence>
<evidence type="ECO:0000256" key="3">
    <source>
        <dbReference type="ARBA" id="ARBA00022676"/>
    </source>
</evidence>
<evidence type="ECO:0000256" key="9">
    <source>
        <dbReference type="ARBA" id="ARBA00023136"/>
    </source>
</evidence>
<keyword evidence="9" id="KW-0472">Membrane</keyword>
<evidence type="ECO:0000256" key="8">
    <source>
        <dbReference type="ARBA" id="ARBA00023034"/>
    </source>
</evidence>
<comment type="similarity">
    <text evidence="2 10">Belongs to the glycosyltransferase 31 family.</text>
</comment>
<gene>
    <name evidence="11" type="ORF">V5799_033057</name>
</gene>